<dbReference type="AlphaFoldDB" id="A0A2V2UMZ6"/>
<dbReference type="VEuPathDB" id="TriTrypDB:TcCLB.507395.14"/>
<dbReference type="VEuPathDB" id="TriTrypDB:TcBrA4_0032910"/>
<accession>A0A2V2UMZ6</accession>
<dbReference type="VEuPathDB" id="TriTrypDB:TCDM_11717"/>
<proteinExistence type="predicted"/>
<evidence type="ECO:0000256" key="1">
    <source>
        <dbReference type="SAM" id="MobiDB-lite"/>
    </source>
</evidence>
<gene>
    <name evidence="2" type="ORF">C4B63_218g25</name>
</gene>
<dbReference type="VEuPathDB" id="TriTrypDB:C4B63_218g25"/>
<organism evidence="2 3">
    <name type="scientific">Trypanosoma cruzi</name>
    <dbReference type="NCBI Taxonomy" id="5693"/>
    <lineage>
        <taxon>Eukaryota</taxon>
        <taxon>Discoba</taxon>
        <taxon>Euglenozoa</taxon>
        <taxon>Kinetoplastea</taxon>
        <taxon>Metakinetoplastina</taxon>
        <taxon>Trypanosomatida</taxon>
        <taxon>Trypanosomatidae</taxon>
        <taxon>Trypanosoma</taxon>
        <taxon>Schizotrypanum</taxon>
    </lineage>
</organism>
<dbReference type="EMBL" id="PRFA01000218">
    <property type="protein sequence ID" value="PWU84566.1"/>
    <property type="molecule type" value="Genomic_DNA"/>
</dbReference>
<dbReference type="VEuPathDB" id="TriTrypDB:TCSYLVIO_002893"/>
<dbReference type="VEuPathDB" id="TriTrypDB:TcCLB.510087.20"/>
<dbReference type="VEuPathDB" id="TriTrypDB:TcG_09479"/>
<dbReference type="VEuPathDB" id="TriTrypDB:C3747_263g45"/>
<dbReference type="VEuPathDB" id="TriTrypDB:Tc_MARK_1604"/>
<comment type="caution">
    <text evidence="2">The sequence shown here is derived from an EMBL/GenBank/DDBJ whole genome shotgun (WGS) entry which is preliminary data.</text>
</comment>
<reference evidence="2 3" key="1">
    <citation type="journal article" date="2018" name="Microb. Genom.">
        <title>Expanding an expanded genome: long-read sequencing of Trypanosoma cruzi.</title>
        <authorList>
            <person name="Berna L."/>
            <person name="Rodriguez M."/>
            <person name="Chiribao M.L."/>
            <person name="Parodi-Talice A."/>
            <person name="Pita S."/>
            <person name="Rijo G."/>
            <person name="Alvarez-Valin F."/>
            <person name="Robello C."/>
        </authorList>
    </citation>
    <scope>NUCLEOTIDE SEQUENCE [LARGE SCALE GENOMIC DNA]</scope>
    <source>
        <strain evidence="2 3">Dm28c</strain>
    </source>
</reference>
<dbReference type="VEuPathDB" id="TriTrypDB:TcCL_NonESM08490"/>
<evidence type="ECO:0000313" key="3">
    <source>
        <dbReference type="Proteomes" id="UP000246121"/>
    </source>
</evidence>
<dbReference type="VEuPathDB" id="TriTrypDB:TcG_09480"/>
<dbReference type="VEuPathDB" id="TriTrypDB:BCY84_00327"/>
<evidence type="ECO:0000313" key="2">
    <source>
        <dbReference type="EMBL" id="PWU84566.1"/>
    </source>
</evidence>
<dbReference type="Proteomes" id="UP000246121">
    <property type="component" value="Unassembled WGS sequence"/>
</dbReference>
<feature type="region of interest" description="Disordered" evidence="1">
    <location>
        <begin position="206"/>
        <end position="231"/>
    </location>
</feature>
<name>A0A2V2UMZ6_TRYCR</name>
<sequence length="383" mass="42066">MQVKEQRAVKQKHAPVNLSVRASAATLFLTSVQRLTEAHGLSFFALQRRETAVRCRALTDLLTASSMEDLLKQGALEMQRSLATLRQPAEEWSRRWRCPHAEQEQGTQCLTQLALPSALLRLLVEMGITKASEPFSVVGGLPPAMEFWEGCPRKSACLAASSPSLHPLTTMCINAIEAITEITEDLPLESRVAAAKHFLSRQREKNRIYSEQGDGEDNTAKNNASGTAGRIHPAQEPTVRLFFLSPYASYAALYETVNKANDSESLFFGGEACEVLLVYICTMTAAGSVGPTTLNDNPEIWGRLRYQQTGDAESATPGNRRGNHDELFFIAATLGDYLRLGSAFSWVYGWQLCYAPQGPPPRSLPWLKLFSPTALSAAISTSL</sequence>
<protein>
    <submittedName>
        <fullName evidence="2">Uncharacterized protein</fullName>
    </submittedName>
</protein>
<dbReference type="VEuPathDB" id="TriTrypDB:TcYC6_0106170"/>